<sequence length="69" mass="7709">MQLMTTLTLETAVQMARQAEDIAQQISQQEGQSTGSVQEVAFRHPSKASEKTWIKENRACKQFLKAAAQ</sequence>
<feature type="region of interest" description="Disordered" evidence="1">
    <location>
        <begin position="25"/>
        <end position="49"/>
    </location>
</feature>
<protein>
    <submittedName>
        <fullName evidence="2">Uncharacterized protein</fullName>
    </submittedName>
</protein>
<reference evidence="2 3" key="1">
    <citation type="submission" date="2023-09" db="EMBL/GenBank/DDBJ databases">
        <authorList>
            <person name="Wang M."/>
        </authorList>
    </citation>
    <scope>NUCLEOTIDE SEQUENCE [LARGE SCALE GENOMIC DNA]</scope>
    <source>
        <strain evidence="2">GT-2023</strain>
        <tissue evidence="2">Liver</tissue>
    </source>
</reference>
<dbReference type="Proteomes" id="UP001558613">
    <property type="component" value="Unassembled WGS sequence"/>
</dbReference>
<comment type="caution">
    <text evidence="2">The sequence shown here is derived from an EMBL/GenBank/DDBJ whole genome shotgun (WGS) entry which is preliminary data.</text>
</comment>
<feature type="compositionally biased region" description="Polar residues" evidence="1">
    <location>
        <begin position="25"/>
        <end position="37"/>
    </location>
</feature>
<organism evidence="2 3">
    <name type="scientific">Cirrhinus molitorella</name>
    <name type="common">mud carp</name>
    <dbReference type="NCBI Taxonomy" id="172907"/>
    <lineage>
        <taxon>Eukaryota</taxon>
        <taxon>Metazoa</taxon>
        <taxon>Chordata</taxon>
        <taxon>Craniata</taxon>
        <taxon>Vertebrata</taxon>
        <taxon>Euteleostomi</taxon>
        <taxon>Actinopterygii</taxon>
        <taxon>Neopterygii</taxon>
        <taxon>Teleostei</taxon>
        <taxon>Ostariophysi</taxon>
        <taxon>Cypriniformes</taxon>
        <taxon>Cyprinidae</taxon>
        <taxon>Labeoninae</taxon>
        <taxon>Labeonini</taxon>
        <taxon>Cirrhinus</taxon>
    </lineage>
</organism>
<evidence type="ECO:0000313" key="3">
    <source>
        <dbReference type="Proteomes" id="UP001558613"/>
    </source>
</evidence>
<evidence type="ECO:0000313" key="2">
    <source>
        <dbReference type="EMBL" id="KAL1249362.1"/>
    </source>
</evidence>
<accession>A0ABR3L8Z5</accession>
<gene>
    <name evidence="2" type="ORF">QQF64_020367</name>
</gene>
<keyword evidence="3" id="KW-1185">Reference proteome</keyword>
<evidence type="ECO:0000256" key="1">
    <source>
        <dbReference type="SAM" id="MobiDB-lite"/>
    </source>
</evidence>
<dbReference type="EMBL" id="JAYMGO010000023">
    <property type="protein sequence ID" value="KAL1249362.1"/>
    <property type="molecule type" value="Genomic_DNA"/>
</dbReference>
<name>A0ABR3L8Z5_9TELE</name>
<proteinExistence type="predicted"/>